<organism evidence="1 2">
    <name type="scientific">Artomyces pyxidatus</name>
    <dbReference type="NCBI Taxonomy" id="48021"/>
    <lineage>
        <taxon>Eukaryota</taxon>
        <taxon>Fungi</taxon>
        <taxon>Dikarya</taxon>
        <taxon>Basidiomycota</taxon>
        <taxon>Agaricomycotina</taxon>
        <taxon>Agaricomycetes</taxon>
        <taxon>Russulales</taxon>
        <taxon>Auriscalpiaceae</taxon>
        <taxon>Artomyces</taxon>
    </lineage>
</organism>
<reference evidence="1" key="1">
    <citation type="submission" date="2021-03" db="EMBL/GenBank/DDBJ databases">
        <authorList>
            <consortium name="DOE Joint Genome Institute"/>
            <person name="Ahrendt S."/>
            <person name="Looney B.P."/>
            <person name="Miyauchi S."/>
            <person name="Morin E."/>
            <person name="Drula E."/>
            <person name="Courty P.E."/>
            <person name="Chicoki N."/>
            <person name="Fauchery L."/>
            <person name="Kohler A."/>
            <person name="Kuo A."/>
            <person name="Labutti K."/>
            <person name="Pangilinan J."/>
            <person name="Lipzen A."/>
            <person name="Riley R."/>
            <person name="Andreopoulos W."/>
            <person name="He G."/>
            <person name="Johnson J."/>
            <person name="Barry K.W."/>
            <person name="Grigoriev I.V."/>
            <person name="Nagy L."/>
            <person name="Hibbett D."/>
            <person name="Henrissat B."/>
            <person name="Matheny P.B."/>
            <person name="Labbe J."/>
            <person name="Martin F."/>
        </authorList>
    </citation>
    <scope>NUCLEOTIDE SEQUENCE</scope>
    <source>
        <strain evidence="1">HHB10654</strain>
    </source>
</reference>
<proteinExistence type="predicted"/>
<reference evidence="1" key="2">
    <citation type="journal article" date="2022" name="New Phytol.">
        <title>Evolutionary transition to the ectomycorrhizal habit in the genomes of a hyperdiverse lineage of mushroom-forming fungi.</title>
        <authorList>
            <person name="Looney B."/>
            <person name="Miyauchi S."/>
            <person name="Morin E."/>
            <person name="Drula E."/>
            <person name="Courty P.E."/>
            <person name="Kohler A."/>
            <person name="Kuo A."/>
            <person name="LaButti K."/>
            <person name="Pangilinan J."/>
            <person name="Lipzen A."/>
            <person name="Riley R."/>
            <person name="Andreopoulos W."/>
            <person name="He G."/>
            <person name="Johnson J."/>
            <person name="Nolan M."/>
            <person name="Tritt A."/>
            <person name="Barry K.W."/>
            <person name="Grigoriev I.V."/>
            <person name="Nagy L.G."/>
            <person name="Hibbett D."/>
            <person name="Henrissat B."/>
            <person name="Matheny P.B."/>
            <person name="Labbe J."/>
            <person name="Martin F.M."/>
        </authorList>
    </citation>
    <scope>NUCLEOTIDE SEQUENCE</scope>
    <source>
        <strain evidence="1">HHB10654</strain>
    </source>
</reference>
<comment type="caution">
    <text evidence="1">The sequence shown here is derived from an EMBL/GenBank/DDBJ whole genome shotgun (WGS) entry which is preliminary data.</text>
</comment>
<dbReference type="Proteomes" id="UP000814140">
    <property type="component" value="Unassembled WGS sequence"/>
</dbReference>
<evidence type="ECO:0000313" key="1">
    <source>
        <dbReference type="EMBL" id="KAI0054463.1"/>
    </source>
</evidence>
<dbReference type="EMBL" id="MU277424">
    <property type="protein sequence ID" value="KAI0054463.1"/>
    <property type="molecule type" value="Genomic_DNA"/>
</dbReference>
<accession>A0ACB8SDD1</accession>
<evidence type="ECO:0000313" key="2">
    <source>
        <dbReference type="Proteomes" id="UP000814140"/>
    </source>
</evidence>
<gene>
    <name evidence="1" type="ORF">BV25DRAFT_1922659</name>
</gene>
<name>A0ACB8SDD1_9AGAM</name>
<protein>
    <submittedName>
        <fullName evidence="1">Uncharacterized protein</fullName>
    </submittedName>
</protein>
<keyword evidence="2" id="KW-1185">Reference proteome</keyword>
<sequence length="76" mass="8354">MMPHASASASSFDLNTVPFMNVPERADRLSLANVRRAKSFQNLTPQLSLDDPSSGEDQSAEEEPRSSGLFLDQETK</sequence>